<evidence type="ECO:0000313" key="4">
    <source>
        <dbReference type="Proteomes" id="UP000229370"/>
    </source>
</evidence>
<evidence type="ECO:0000256" key="2">
    <source>
        <dbReference type="ARBA" id="ARBA00022801"/>
    </source>
</evidence>
<comment type="similarity">
    <text evidence="1">Belongs to the HAM1 NTPase family.</text>
</comment>
<accession>A0A2M8GLN1</accession>
<dbReference type="GO" id="GO:0009143">
    <property type="term" value="P:nucleoside triphosphate catabolic process"/>
    <property type="evidence" value="ECO:0007669"/>
    <property type="project" value="InterPro"/>
</dbReference>
<dbReference type="PANTHER" id="PTHR11067:SF9">
    <property type="entry name" value="INOSINE TRIPHOSPHATE PYROPHOSPHATASE"/>
    <property type="match status" value="1"/>
</dbReference>
<dbReference type="GO" id="GO:0005829">
    <property type="term" value="C:cytosol"/>
    <property type="evidence" value="ECO:0007669"/>
    <property type="project" value="TreeGrafter"/>
</dbReference>
<keyword evidence="2" id="KW-0378">Hydrolase</keyword>
<protein>
    <recommendedName>
        <fullName evidence="5">Non-canonical purine NTP pyrophosphatase</fullName>
    </recommendedName>
</protein>
<organism evidence="3 4">
    <name type="scientific">Candidatus Roizmanbacteria bacterium CG_4_8_14_3_um_filter_36_10</name>
    <dbReference type="NCBI Taxonomy" id="1974834"/>
    <lineage>
        <taxon>Bacteria</taxon>
        <taxon>Candidatus Roizmaniibacteriota</taxon>
    </lineage>
</organism>
<dbReference type="Proteomes" id="UP000229370">
    <property type="component" value="Unassembled WGS sequence"/>
</dbReference>
<dbReference type="InterPro" id="IPR002637">
    <property type="entry name" value="RdgB/HAM1"/>
</dbReference>
<dbReference type="GO" id="GO:0047429">
    <property type="term" value="F:nucleoside triphosphate diphosphatase activity"/>
    <property type="evidence" value="ECO:0007669"/>
    <property type="project" value="InterPro"/>
</dbReference>
<evidence type="ECO:0008006" key="5">
    <source>
        <dbReference type="Google" id="ProtNLM"/>
    </source>
</evidence>
<evidence type="ECO:0000313" key="3">
    <source>
        <dbReference type="EMBL" id="PJC81369.1"/>
    </source>
</evidence>
<comment type="caution">
    <text evidence="3">The sequence shown here is derived from an EMBL/GenBank/DDBJ whole genome shotgun (WGS) entry which is preliminary data.</text>
</comment>
<dbReference type="EMBL" id="PFQK01000089">
    <property type="protein sequence ID" value="PJC81369.1"/>
    <property type="molecule type" value="Genomic_DNA"/>
</dbReference>
<reference evidence="4" key="1">
    <citation type="submission" date="2017-09" db="EMBL/GenBank/DDBJ databases">
        <title>Depth-based differentiation of microbial function through sediment-hosted aquifers and enrichment of novel symbionts in the deep terrestrial subsurface.</title>
        <authorList>
            <person name="Probst A.J."/>
            <person name="Ladd B."/>
            <person name="Jarett J.K."/>
            <person name="Geller-Mcgrath D.E."/>
            <person name="Sieber C.M.K."/>
            <person name="Emerson J.B."/>
            <person name="Anantharaman K."/>
            <person name="Thomas B.C."/>
            <person name="Malmstrom R."/>
            <person name="Stieglmeier M."/>
            <person name="Klingl A."/>
            <person name="Woyke T."/>
            <person name="Ryan C.M."/>
            <person name="Banfield J.F."/>
        </authorList>
    </citation>
    <scope>NUCLEOTIDE SEQUENCE [LARGE SCALE GENOMIC DNA]</scope>
</reference>
<dbReference type="AlphaFoldDB" id="A0A2M8GLN1"/>
<gene>
    <name evidence="3" type="ORF">CO007_05220</name>
</gene>
<sequence length="213" mass="24640">MKSLLIATHNQAKLEELKIGLKDFENQGIKLLTLNDVGVEEKPDESGKTFRENSRIKAQFYGRKVMLPTIGDDGGLVIPYLNNGPGVKSRRWPGYEATDEELINYTLLHLRGVAQADRTAFLVVNLCFFDPRTNKTIYEEEKIKGHIAEKPSNKPTNGYPFRALFIVDEFNKPRSNRSKYYDELTEEEHDKINHRLKALKRLVKKIKIYLCYH</sequence>
<dbReference type="InterPro" id="IPR029001">
    <property type="entry name" value="ITPase-like_fam"/>
</dbReference>
<evidence type="ECO:0000256" key="1">
    <source>
        <dbReference type="ARBA" id="ARBA00008023"/>
    </source>
</evidence>
<proteinExistence type="inferred from homology"/>
<dbReference type="Pfam" id="PF01725">
    <property type="entry name" value="Ham1p_like"/>
    <property type="match status" value="1"/>
</dbReference>
<dbReference type="Gene3D" id="3.90.950.10">
    <property type="match status" value="1"/>
</dbReference>
<name>A0A2M8GLN1_9BACT</name>
<dbReference type="SUPFAM" id="SSF52972">
    <property type="entry name" value="ITPase-like"/>
    <property type="match status" value="1"/>
</dbReference>
<dbReference type="PANTHER" id="PTHR11067">
    <property type="entry name" value="INOSINE TRIPHOSPHATE PYROPHOSPHATASE/HAM1 PROTEIN"/>
    <property type="match status" value="1"/>
</dbReference>